<dbReference type="EMBL" id="MU004182">
    <property type="protein sequence ID" value="KAF2501512.1"/>
    <property type="molecule type" value="Genomic_DNA"/>
</dbReference>
<feature type="region of interest" description="Disordered" evidence="1">
    <location>
        <begin position="217"/>
        <end position="299"/>
    </location>
</feature>
<proteinExistence type="predicted"/>
<feature type="compositionally biased region" description="Basic and acidic residues" evidence="1">
    <location>
        <begin position="86"/>
        <end position="95"/>
    </location>
</feature>
<feature type="compositionally biased region" description="Polar residues" evidence="1">
    <location>
        <begin position="260"/>
        <end position="270"/>
    </location>
</feature>
<feature type="compositionally biased region" description="Basic and acidic residues" evidence="1">
    <location>
        <begin position="273"/>
        <end position="284"/>
    </location>
</feature>
<accession>A0A6A6RAS7</accession>
<feature type="region of interest" description="Disordered" evidence="1">
    <location>
        <begin position="403"/>
        <end position="448"/>
    </location>
</feature>
<organism evidence="2 3">
    <name type="scientific">Lophium mytilinum</name>
    <dbReference type="NCBI Taxonomy" id="390894"/>
    <lineage>
        <taxon>Eukaryota</taxon>
        <taxon>Fungi</taxon>
        <taxon>Dikarya</taxon>
        <taxon>Ascomycota</taxon>
        <taxon>Pezizomycotina</taxon>
        <taxon>Dothideomycetes</taxon>
        <taxon>Pleosporomycetidae</taxon>
        <taxon>Mytilinidiales</taxon>
        <taxon>Mytilinidiaceae</taxon>
        <taxon>Lophium</taxon>
    </lineage>
</organism>
<evidence type="ECO:0000313" key="3">
    <source>
        <dbReference type="Proteomes" id="UP000799750"/>
    </source>
</evidence>
<reference evidence="2" key="1">
    <citation type="journal article" date="2020" name="Stud. Mycol.">
        <title>101 Dothideomycetes genomes: a test case for predicting lifestyles and emergence of pathogens.</title>
        <authorList>
            <person name="Haridas S."/>
            <person name="Albert R."/>
            <person name="Binder M."/>
            <person name="Bloem J."/>
            <person name="Labutti K."/>
            <person name="Salamov A."/>
            <person name="Andreopoulos B."/>
            <person name="Baker S."/>
            <person name="Barry K."/>
            <person name="Bills G."/>
            <person name="Bluhm B."/>
            <person name="Cannon C."/>
            <person name="Castanera R."/>
            <person name="Culley D."/>
            <person name="Daum C."/>
            <person name="Ezra D."/>
            <person name="Gonzalez J."/>
            <person name="Henrissat B."/>
            <person name="Kuo A."/>
            <person name="Liang C."/>
            <person name="Lipzen A."/>
            <person name="Lutzoni F."/>
            <person name="Magnuson J."/>
            <person name="Mondo S."/>
            <person name="Nolan M."/>
            <person name="Ohm R."/>
            <person name="Pangilinan J."/>
            <person name="Park H.-J."/>
            <person name="Ramirez L."/>
            <person name="Alfaro M."/>
            <person name="Sun H."/>
            <person name="Tritt A."/>
            <person name="Yoshinaga Y."/>
            <person name="Zwiers L.-H."/>
            <person name="Turgeon B."/>
            <person name="Goodwin S."/>
            <person name="Spatafora J."/>
            <person name="Crous P."/>
            <person name="Grigoriev I."/>
        </authorList>
    </citation>
    <scope>NUCLEOTIDE SEQUENCE</scope>
    <source>
        <strain evidence="2">CBS 269.34</strain>
    </source>
</reference>
<protein>
    <submittedName>
        <fullName evidence="2">Uncharacterized protein</fullName>
    </submittedName>
</protein>
<gene>
    <name evidence="2" type="ORF">BU16DRAFT_534172</name>
</gene>
<dbReference type="Proteomes" id="UP000799750">
    <property type="component" value="Unassembled WGS sequence"/>
</dbReference>
<keyword evidence="3" id="KW-1185">Reference proteome</keyword>
<dbReference type="AlphaFoldDB" id="A0A6A6RAS7"/>
<feature type="compositionally biased region" description="Polar residues" evidence="1">
    <location>
        <begin position="403"/>
        <end position="422"/>
    </location>
</feature>
<name>A0A6A6RAS7_9PEZI</name>
<sequence>MPPMASISARRFQIRRNLATTDSYNPCAGIEFDPPRDSDELFDALKVAYPRRKTHKARMREAIIEFLVSEREASRSRSGSPVVSTRDSDRSKDIEYSVEGPDGPGASHKISQESATQSSRKESFVTITTPEPRPATTLPLADDILKSQTQMTHQRSITVHSSTSTKVAVNDLTIVWSSVDGLARKARVKRIMTDDELEQYRLRRVIGACKVCKSKKRKCIHGDQPPASPPDAEVRVSKRQKASTPNSLEASATGAEPKSASLSQTAATNVEPSENRRNECRENPRVNAQKTSPATSGNFDSNAWMLGAMDEFNEIDAAINALGYTKSPPPFQPAQVPALELRHPVVDPGYSETAIPIPIDDMNIPSAGEFQKPPQVHLQKTALADLPQFISPAELDLGSVSQTPDVNIEQPKSPSKLSNFSSRLLRKSGKAKSKADHVDRPRETHKMGYKEQSSAKMTLKQFFSPSRMNRLDDLYLTEPPPNPPSRYAMDDWQPHASELPVHEVSQRFPVYEMELAHELESTL</sequence>
<feature type="compositionally biased region" description="Polar residues" evidence="1">
    <location>
        <begin position="288"/>
        <end position="299"/>
    </location>
</feature>
<evidence type="ECO:0000256" key="1">
    <source>
        <dbReference type="SAM" id="MobiDB-lite"/>
    </source>
</evidence>
<evidence type="ECO:0000313" key="2">
    <source>
        <dbReference type="EMBL" id="KAF2501512.1"/>
    </source>
</evidence>
<feature type="compositionally biased region" description="Basic and acidic residues" evidence="1">
    <location>
        <begin position="433"/>
        <end position="448"/>
    </location>
</feature>
<feature type="region of interest" description="Disordered" evidence="1">
    <location>
        <begin position="70"/>
        <end position="136"/>
    </location>
</feature>
<dbReference type="OrthoDB" id="3794485at2759"/>